<comment type="caution">
    <text evidence="2">The sequence shown here is derived from an EMBL/GenBank/DDBJ whole genome shotgun (WGS) entry which is preliminary data.</text>
</comment>
<dbReference type="EMBL" id="BAAALV010000002">
    <property type="protein sequence ID" value="GAA1905324.1"/>
    <property type="molecule type" value="Genomic_DNA"/>
</dbReference>
<evidence type="ECO:0000313" key="3">
    <source>
        <dbReference type="Proteomes" id="UP001500784"/>
    </source>
</evidence>
<feature type="region of interest" description="Disordered" evidence="1">
    <location>
        <begin position="215"/>
        <end position="242"/>
    </location>
</feature>
<sequence>MERFRGYIAGLGTASGTRLVVGHWPDSPFGPFTDVMVENRFGSRLLLAPSEAVARYVSSTYTFDAIDVVPVSAFLAEDRLKVDGGPLQLSAQLGRVTLLGRVLEAVPAPLAVHPLWLQAINPLASLIVRGVRTAGTTGDRLEFYGVRSIRRLASAQCSWNGEDLGSLTPVSPPVRFGFSSVPAKPQILAVTTTITARNPAQREGTHAWRTAFTRMPSQSGPIPVRPESNQAMNASKSGLAET</sequence>
<keyword evidence="3" id="KW-1185">Reference proteome</keyword>
<evidence type="ECO:0000256" key="1">
    <source>
        <dbReference type="SAM" id="MobiDB-lite"/>
    </source>
</evidence>
<name>A0ABP5A701_9MICC</name>
<dbReference type="Proteomes" id="UP001500784">
    <property type="component" value="Unassembled WGS sequence"/>
</dbReference>
<proteinExistence type="predicted"/>
<protein>
    <submittedName>
        <fullName evidence="2">Uncharacterized protein</fullName>
    </submittedName>
</protein>
<feature type="compositionally biased region" description="Polar residues" evidence="1">
    <location>
        <begin position="227"/>
        <end position="236"/>
    </location>
</feature>
<gene>
    <name evidence="2" type="ORF">GCM10009688_06640</name>
</gene>
<reference evidence="3" key="1">
    <citation type="journal article" date="2019" name="Int. J. Syst. Evol. Microbiol.">
        <title>The Global Catalogue of Microorganisms (GCM) 10K type strain sequencing project: providing services to taxonomists for standard genome sequencing and annotation.</title>
        <authorList>
            <consortium name="The Broad Institute Genomics Platform"/>
            <consortium name="The Broad Institute Genome Sequencing Center for Infectious Disease"/>
            <person name="Wu L."/>
            <person name="Ma J."/>
        </authorList>
    </citation>
    <scope>NUCLEOTIDE SEQUENCE [LARGE SCALE GENOMIC DNA]</scope>
    <source>
        <strain evidence="3">JCM 13316</strain>
    </source>
</reference>
<evidence type="ECO:0000313" key="2">
    <source>
        <dbReference type="EMBL" id="GAA1905324.1"/>
    </source>
</evidence>
<organism evidence="2 3">
    <name type="scientific">Arthrobacter gandavensis</name>
    <dbReference type="NCBI Taxonomy" id="169960"/>
    <lineage>
        <taxon>Bacteria</taxon>
        <taxon>Bacillati</taxon>
        <taxon>Actinomycetota</taxon>
        <taxon>Actinomycetes</taxon>
        <taxon>Micrococcales</taxon>
        <taxon>Micrococcaceae</taxon>
        <taxon>Arthrobacter</taxon>
    </lineage>
</organism>
<accession>A0ABP5A701</accession>
<dbReference type="RefSeq" id="WP_338079133.1">
    <property type="nucleotide sequence ID" value="NZ_BAAALV010000002.1"/>
</dbReference>